<dbReference type="VEuPathDB" id="VectorBase:GBRI034422"/>
<reference evidence="2" key="2">
    <citation type="submission" date="2020-05" db="UniProtKB">
        <authorList>
            <consortium name="EnsemblMetazoa"/>
        </authorList>
    </citation>
    <scope>IDENTIFICATION</scope>
    <source>
        <strain evidence="2">IAEA</strain>
    </source>
</reference>
<feature type="region of interest" description="Disordered" evidence="1">
    <location>
        <begin position="1"/>
        <end position="34"/>
    </location>
</feature>
<evidence type="ECO:0000313" key="3">
    <source>
        <dbReference type="Proteomes" id="UP000091820"/>
    </source>
</evidence>
<keyword evidence="3" id="KW-1185">Reference proteome</keyword>
<organism evidence="2 3">
    <name type="scientific">Glossina brevipalpis</name>
    <dbReference type="NCBI Taxonomy" id="37001"/>
    <lineage>
        <taxon>Eukaryota</taxon>
        <taxon>Metazoa</taxon>
        <taxon>Ecdysozoa</taxon>
        <taxon>Arthropoda</taxon>
        <taxon>Hexapoda</taxon>
        <taxon>Insecta</taxon>
        <taxon>Pterygota</taxon>
        <taxon>Neoptera</taxon>
        <taxon>Endopterygota</taxon>
        <taxon>Diptera</taxon>
        <taxon>Brachycera</taxon>
        <taxon>Muscomorpha</taxon>
        <taxon>Hippoboscoidea</taxon>
        <taxon>Glossinidae</taxon>
        <taxon>Glossina</taxon>
    </lineage>
</organism>
<accession>A0A1A9WVW5</accession>
<evidence type="ECO:0000256" key="1">
    <source>
        <dbReference type="SAM" id="MobiDB-lite"/>
    </source>
</evidence>
<dbReference type="Proteomes" id="UP000091820">
    <property type="component" value="Unassembled WGS sequence"/>
</dbReference>
<protein>
    <submittedName>
        <fullName evidence="2">Uncharacterized protein</fullName>
    </submittedName>
</protein>
<sequence length="117" mass="12926">MGNENSKSGSSCGESSSNSSSVKQDWETPSEHSIASTLSANSIGSWCSDSSTTLQPTFYHQHHNNNAVQDLQSCSGNHILPPFVIVQLCSNHVIRLLYKDIDNLFDDSVDNLIKRKW</sequence>
<proteinExistence type="predicted"/>
<dbReference type="EnsemblMetazoa" id="GBRI034422-RA">
    <property type="protein sequence ID" value="GBRI034422-PA"/>
    <property type="gene ID" value="GBRI034422"/>
</dbReference>
<feature type="compositionally biased region" description="Low complexity" evidence="1">
    <location>
        <begin position="1"/>
        <end position="21"/>
    </location>
</feature>
<dbReference type="AlphaFoldDB" id="A0A1A9WVW5"/>
<name>A0A1A9WVW5_9MUSC</name>
<reference evidence="3" key="1">
    <citation type="submission" date="2014-03" db="EMBL/GenBank/DDBJ databases">
        <authorList>
            <person name="Aksoy S."/>
            <person name="Warren W."/>
            <person name="Wilson R.K."/>
        </authorList>
    </citation>
    <scope>NUCLEOTIDE SEQUENCE [LARGE SCALE GENOMIC DNA]</scope>
    <source>
        <strain evidence="3">IAEA</strain>
    </source>
</reference>
<evidence type="ECO:0000313" key="2">
    <source>
        <dbReference type="EnsemblMetazoa" id="GBRI034422-PA"/>
    </source>
</evidence>